<proteinExistence type="predicted"/>
<dbReference type="EMBL" id="JAEACQ010000345">
    <property type="protein sequence ID" value="MBL7632668.1"/>
    <property type="molecule type" value="Genomic_DNA"/>
</dbReference>
<dbReference type="Gene3D" id="3.10.180.10">
    <property type="entry name" value="2,3-Dihydroxybiphenyl 1,2-Dioxygenase, domain 1"/>
    <property type="match status" value="2"/>
</dbReference>
<dbReference type="GO" id="GO:0046491">
    <property type="term" value="P:L-methylmalonyl-CoA metabolic process"/>
    <property type="evidence" value="ECO:0007669"/>
    <property type="project" value="TreeGrafter"/>
</dbReference>
<name>A0A937UT15_9ACTN</name>
<dbReference type="SUPFAM" id="SSF54593">
    <property type="entry name" value="Glyoxalase/Bleomycin resistance protein/Dihydroxybiphenyl dioxygenase"/>
    <property type="match status" value="2"/>
</dbReference>
<sequence>MGGLASLLGIQELTCTVADLAEASSFLVSVFGAEVLDDEGELSDRRRSTLRAHANADVRAVIRRSRLLRTPFLNIRLLEATYPGQRTLWPMMLDVGGWHLAGYVDDIDAALEFLQRSDLYVLGPGKKPTTNAPEVGEGSYAIHGMASFGLHFEILTYPNGRAYMADFDGRLWNPAAPDRGATPRVSTGPGLAGFRGFEHVSVGVADIEEASAFFEDALGCERFYDMGPVSDPHGSGFGAYANVDARVKVSKVRLLRSAYLNIELIEPRFPGQNRDWPQLLDVGGWRLGLAVEDVDAAVESVLGFDVHLLGGRREDPDGAVRVSCLTEFGLYFDLVAGSNRGWHPIRPGE</sequence>
<comment type="caution">
    <text evidence="2">The sequence shown here is derived from an EMBL/GenBank/DDBJ whole genome shotgun (WGS) entry which is preliminary data.</text>
</comment>
<organism evidence="2 3">
    <name type="scientific">Frankia nepalensis</name>
    <dbReference type="NCBI Taxonomy" id="1836974"/>
    <lineage>
        <taxon>Bacteria</taxon>
        <taxon>Bacillati</taxon>
        <taxon>Actinomycetota</taxon>
        <taxon>Actinomycetes</taxon>
        <taxon>Frankiales</taxon>
        <taxon>Frankiaceae</taxon>
        <taxon>Frankia</taxon>
    </lineage>
</organism>
<dbReference type="InterPro" id="IPR029068">
    <property type="entry name" value="Glyas_Bleomycin-R_OHBP_Dase"/>
</dbReference>
<reference evidence="2" key="1">
    <citation type="submission" date="2020-12" db="EMBL/GenBank/DDBJ databases">
        <title>Genomic characterization of non-nitrogen-fixing Frankia strains.</title>
        <authorList>
            <person name="Carlos-Shanley C."/>
            <person name="Guerra T."/>
            <person name="Hahn D."/>
        </authorList>
    </citation>
    <scope>NUCLEOTIDE SEQUENCE</scope>
    <source>
        <strain evidence="2">CN6</strain>
    </source>
</reference>
<dbReference type="Proteomes" id="UP000604475">
    <property type="component" value="Unassembled WGS sequence"/>
</dbReference>
<keyword evidence="1" id="KW-0479">Metal-binding</keyword>
<dbReference type="InterPro" id="IPR051785">
    <property type="entry name" value="MMCE/EMCE_epimerase"/>
</dbReference>
<evidence type="ECO:0000313" key="2">
    <source>
        <dbReference type="EMBL" id="MBL7632668.1"/>
    </source>
</evidence>
<dbReference type="RefSeq" id="WP_203005255.1">
    <property type="nucleotide sequence ID" value="NZ_JADWYU010000091.1"/>
</dbReference>
<evidence type="ECO:0000313" key="3">
    <source>
        <dbReference type="Proteomes" id="UP000604475"/>
    </source>
</evidence>
<gene>
    <name evidence="2" type="ORF">I7412_37060</name>
</gene>
<dbReference type="GO" id="GO:0004493">
    <property type="term" value="F:methylmalonyl-CoA epimerase activity"/>
    <property type="evidence" value="ECO:0007669"/>
    <property type="project" value="TreeGrafter"/>
</dbReference>
<dbReference type="PANTHER" id="PTHR43048">
    <property type="entry name" value="METHYLMALONYL-COA EPIMERASE"/>
    <property type="match status" value="1"/>
</dbReference>
<evidence type="ECO:0000256" key="1">
    <source>
        <dbReference type="ARBA" id="ARBA00022723"/>
    </source>
</evidence>
<dbReference type="Pfam" id="PF13669">
    <property type="entry name" value="Glyoxalase_4"/>
    <property type="match status" value="1"/>
</dbReference>
<protein>
    <submittedName>
        <fullName evidence="2">VOC family protein</fullName>
    </submittedName>
</protein>
<dbReference type="PANTHER" id="PTHR43048:SF3">
    <property type="entry name" value="METHYLMALONYL-COA EPIMERASE, MITOCHONDRIAL"/>
    <property type="match status" value="1"/>
</dbReference>
<dbReference type="GO" id="GO:0046872">
    <property type="term" value="F:metal ion binding"/>
    <property type="evidence" value="ECO:0007669"/>
    <property type="project" value="UniProtKB-KW"/>
</dbReference>
<dbReference type="AlphaFoldDB" id="A0A937UT15"/>
<accession>A0A937UT15</accession>
<keyword evidence="3" id="KW-1185">Reference proteome</keyword>